<feature type="domain" description="NADP-dependent oxidoreductase" evidence="3">
    <location>
        <begin position="60"/>
        <end position="240"/>
    </location>
</feature>
<evidence type="ECO:0000259" key="3">
    <source>
        <dbReference type="Pfam" id="PF00248"/>
    </source>
</evidence>
<evidence type="ECO:0000313" key="4">
    <source>
        <dbReference type="EMBL" id="EKE72159.1"/>
    </source>
</evidence>
<name>K2JP09_9GAMM</name>
<evidence type="ECO:0000313" key="5">
    <source>
        <dbReference type="Proteomes" id="UP000006755"/>
    </source>
</evidence>
<dbReference type="STRING" id="745411.B3C1_11324"/>
<dbReference type="GO" id="GO:0005737">
    <property type="term" value="C:cytoplasm"/>
    <property type="evidence" value="ECO:0007669"/>
    <property type="project" value="TreeGrafter"/>
</dbReference>
<reference evidence="4 5" key="1">
    <citation type="journal article" date="2012" name="J. Bacteriol.">
        <title>Genome Sequence of Gallaecimonas xiamenensis Type Strain 3-C-1.</title>
        <authorList>
            <person name="Lai Q."/>
            <person name="Wang L."/>
            <person name="Wang W."/>
            <person name="Shao Z."/>
        </authorList>
    </citation>
    <scope>NUCLEOTIDE SEQUENCE [LARGE SCALE GENOMIC DNA]</scope>
    <source>
        <strain evidence="4 5">3-C-1</strain>
    </source>
</reference>
<evidence type="ECO:0000256" key="2">
    <source>
        <dbReference type="SAM" id="MobiDB-lite"/>
    </source>
</evidence>
<keyword evidence="1" id="KW-0560">Oxidoreductase</keyword>
<keyword evidence="5" id="KW-1185">Reference proteome</keyword>
<organism evidence="4 5">
    <name type="scientific">Gallaecimonas xiamenensis 3-C-1</name>
    <dbReference type="NCBI Taxonomy" id="745411"/>
    <lineage>
        <taxon>Bacteria</taxon>
        <taxon>Pseudomonadati</taxon>
        <taxon>Pseudomonadota</taxon>
        <taxon>Gammaproteobacteria</taxon>
        <taxon>Enterobacterales</taxon>
        <taxon>Gallaecimonadaceae</taxon>
        <taxon>Gallaecimonas</taxon>
    </lineage>
</organism>
<proteinExistence type="predicted"/>
<dbReference type="InterPro" id="IPR050791">
    <property type="entry name" value="Aldo-Keto_reductase"/>
</dbReference>
<dbReference type="InterPro" id="IPR036812">
    <property type="entry name" value="NAD(P)_OxRdtase_dom_sf"/>
</dbReference>
<dbReference type="GO" id="GO:0016491">
    <property type="term" value="F:oxidoreductase activity"/>
    <property type="evidence" value="ECO:0007669"/>
    <property type="project" value="UniProtKB-KW"/>
</dbReference>
<dbReference type="Pfam" id="PF00248">
    <property type="entry name" value="Aldo_ket_red"/>
    <property type="match status" value="1"/>
</dbReference>
<gene>
    <name evidence="4" type="ORF">B3C1_11324</name>
</gene>
<evidence type="ECO:0000256" key="1">
    <source>
        <dbReference type="ARBA" id="ARBA00023002"/>
    </source>
</evidence>
<dbReference type="Gene3D" id="3.20.20.100">
    <property type="entry name" value="NADP-dependent oxidoreductase domain"/>
    <property type="match status" value="1"/>
</dbReference>
<dbReference type="EMBL" id="AMRI01000015">
    <property type="protein sequence ID" value="EKE72159.1"/>
    <property type="molecule type" value="Genomic_DNA"/>
</dbReference>
<dbReference type="PANTHER" id="PTHR43625:SF40">
    <property type="entry name" value="ALDO-KETO REDUCTASE YAKC [NADP(+)]"/>
    <property type="match status" value="1"/>
</dbReference>
<comment type="caution">
    <text evidence="4">The sequence shown here is derived from an EMBL/GenBank/DDBJ whole genome shotgun (WGS) entry which is preliminary data.</text>
</comment>
<sequence length="305" mass="32250">MNSQGYQYQPVLCTGPVVEQAVAPPRWPSLVAAPGQGIYTPKGPLPALSHCPCQPSLKQLGLGTLALAGSRDDKLRLIRRAYSLGVRYFETAEAEGPFHQEVLLGEALAKVRQRVHIATKFGYRIRQDGSLAGPDSGPDHIQGVVEASLTRLGINRLDLLYQEQQDPKVPMEKVAGAVADLVQAGKVAAFGLCAPSLDQLRRTQAVLKVSAVQWQLGHSADVVLDPRLLALCQTLGIALVFKGRAAVLAAFLAKAAPTLAGAKVLPVLDAGYQQELGLFPGRMDNSGAEAEPGAIEESTASPSGP</sequence>
<dbReference type="RefSeq" id="WP_008484936.1">
    <property type="nucleotide sequence ID" value="NZ_AMRI01000015.1"/>
</dbReference>
<protein>
    <submittedName>
        <fullName evidence="4">Aldo/keto reductase</fullName>
    </submittedName>
</protein>
<feature type="region of interest" description="Disordered" evidence="2">
    <location>
        <begin position="283"/>
        <end position="305"/>
    </location>
</feature>
<accession>K2JP09</accession>
<dbReference type="SUPFAM" id="SSF51430">
    <property type="entry name" value="NAD(P)-linked oxidoreductase"/>
    <property type="match status" value="1"/>
</dbReference>
<dbReference type="PANTHER" id="PTHR43625">
    <property type="entry name" value="AFLATOXIN B1 ALDEHYDE REDUCTASE"/>
    <property type="match status" value="1"/>
</dbReference>
<dbReference type="AlphaFoldDB" id="K2JP09"/>
<dbReference type="Proteomes" id="UP000006755">
    <property type="component" value="Unassembled WGS sequence"/>
</dbReference>
<dbReference type="eggNOG" id="COG0667">
    <property type="taxonomic scope" value="Bacteria"/>
</dbReference>
<dbReference type="InterPro" id="IPR023210">
    <property type="entry name" value="NADP_OxRdtase_dom"/>
</dbReference>